<dbReference type="Gene3D" id="1.20.1280.50">
    <property type="match status" value="1"/>
</dbReference>
<dbReference type="InterPro" id="IPR032675">
    <property type="entry name" value="LRR_dom_sf"/>
</dbReference>
<dbReference type="AlphaFoldDB" id="A0A4Y7PEQ7"/>
<sequence>MILLLHYFRPFTTLLTKGRQHRDILRRANLDVSWFSGIYHASRPRVSRGPYSAIAYRPVNEAPNSGGVLGSKRLRFLPTIWAPGTTLQPPGVQRLDMQSTNHPIFNLLPELLSQIFTYSVDALNPCETDAPINISSVCKAWRHTAISTPHLWSETWISRSGGCGFSFTINWHVVMDCDKKEFKAIVDILLVNSAVWKNVDITAQDNDSKELLGAIPARTPNLHKLSIRATEFSVAKLFDAPLIHLTHLRIESLTTYSPPGTSLVLENLRSLHIKGAKHSDVVEILSRSPSLEEANATFKFTTEESQQIRDRARFSLPHLRRLDLKVDFHTWDQEQPGPLDHIDLPVLETLLLLAFNCESANVSHSLWDLSINMVSRYEGSLKNLEMVVRCCGQPEPAFIHRIRGLKHLGIHISALQRFSSSKEQEKQPSKADNSCLESLRILDFMEFYDEEPVSTIIDLAEKDKSPDGVQSVILVLPPHFDVPLDSVMEIVDDDDWV</sequence>
<reference evidence="1 2" key="1">
    <citation type="submission" date="2018-06" db="EMBL/GenBank/DDBJ databases">
        <title>A transcriptomic atlas of mushroom development highlights an independent origin of complex multicellularity.</title>
        <authorList>
            <consortium name="DOE Joint Genome Institute"/>
            <person name="Krizsan K."/>
            <person name="Almasi E."/>
            <person name="Merenyi Z."/>
            <person name="Sahu N."/>
            <person name="Viragh M."/>
            <person name="Koszo T."/>
            <person name="Mondo S."/>
            <person name="Kiss B."/>
            <person name="Balint B."/>
            <person name="Kues U."/>
            <person name="Barry K."/>
            <person name="Hegedus J.C."/>
            <person name="Henrissat B."/>
            <person name="Johnson J."/>
            <person name="Lipzen A."/>
            <person name="Ohm R."/>
            <person name="Nagy I."/>
            <person name="Pangilinan J."/>
            <person name="Yan J."/>
            <person name="Xiong Y."/>
            <person name="Grigoriev I.V."/>
            <person name="Hibbett D.S."/>
            <person name="Nagy L.G."/>
        </authorList>
    </citation>
    <scope>NUCLEOTIDE SEQUENCE [LARGE SCALE GENOMIC DNA]</scope>
    <source>
        <strain evidence="1 2">SZMC22713</strain>
    </source>
</reference>
<dbReference type="STRING" id="50990.A0A4Y7PEQ7"/>
<keyword evidence="2" id="KW-1185">Reference proteome</keyword>
<gene>
    <name evidence="1" type="ORF">BD410DRAFT_871893</name>
</gene>
<dbReference type="EMBL" id="ML170479">
    <property type="protein sequence ID" value="TDL13736.1"/>
    <property type="molecule type" value="Genomic_DNA"/>
</dbReference>
<dbReference type="InterPro" id="IPR036047">
    <property type="entry name" value="F-box-like_dom_sf"/>
</dbReference>
<evidence type="ECO:0000313" key="2">
    <source>
        <dbReference type="Proteomes" id="UP000294933"/>
    </source>
</evidence>
<accession>A0A4Y7PEQ7</accession>
<name>A0A4Y7PEQ7_9AGAM</name>
<proteinExistence type="predicted"/>
<feature type="non-terminal residue" evidence="1">
    <location>
        <position position="497"/>
    </location>
</feature>
<dbReference type="OrthoDB" id="2752736at2759"/>
<organism evidence="1 2">
    <name type="scientific">Rickenella mellea</name>
    <dbReference type="NCBI Taxonomy" id="50990"/>
    <lineage>
        <taxon>Eukaryota</taxon>
        <taxon>Fungi</taxon>
        <taxon>Dikarya</taxon>
        <taxon>Basidiomycota</taxon>
        <taxon>Agaricomycotina</taxon>
        <taxon>Agaricomycetes</taxon>
        <taxon>Hymenochaetales</taxon>
        <taxon>Rickenellaceae</taxon>
        <taxon>Rickenella</taxon>
    </lineage>
</organism>
<protein>
    <submittedName>
        <fullName evidence="1">Uncharacterized protein</fullName>
    </submittedName>
</protein>
<dbReference type="Gene3D" id="3.80.10.10">
    <property type="entry name" value="Ribonuclease Inhibitor"/>
    <property type="match status" value="1"/>
</dbReference>
<dbReference type="SUPFAM" id="SSF52047">
    <property type="entry name" value="RNI-like"/>
    <property type="match status" value="1"/>
</dbReference>
<evidence type="ECO:0000313" key="1">
    <source>
        <dbReference type="EMBL" id="TDL13736.1"/>
    </source>
</evidence>
<dbReference type="Proteomes" id="UP000294933">
    <property type="component" value="Unassembled WGS sequence"/>
</dbReference>
<dbReference type="VEuPathDB" id="FungiDB:BD410DRAFT_871893"/>
<dbReference type="SUPFAM" id="SSF81383">
    <property type="entry name" value="F-box domain"/>
    <property type="match status" value="1"/>
</dbReference>